<organism evidence="1 2">
    <name type="scientific">Brevibacillus nitrificans</name>
    <dbReference type="NCBI Taxonomy" id="651560"/>
    <lineage>
        <taxon>Bacteria</taxon>
        <taxon>Bacillati</taxon>
        <taxon>Bacillota</taxon>
        <taxon>Bacilli</taxon>
        <taxon>Bacillales</taxon>
        <taxon>Paenibacillaceae</taxon>
        <taxon>Brevibacillus</taxon>
    </lineage>
</organism>
<dbReference type="Proteomes" id="UP000269573">
    <property type="component" value="Unassembled WGS sequence"/>
</dbReference>
<name>A0A3M8D9N3_9BACL</name>
<dbReference type="SUPFAM" id="SSF159709">
    <property type="entry name" value="PhnH-like"/>
    <property type="match status" value="1"/>
</dbReference>
<evidence type="ECO:0000313" key="2">
    <source>
        <dbReference type="Proteomes" id="UP000269573"/>
    </source>
</evidence>
<keyword evidence="1" id="KW-0456">Lyase</keyword>
<gene>
    <name evidence="1" type="primary">phnH</name>
    <name evidence="1" type="ORF">EDM59_15910</name>
</gene>
<dbReference type="InterPro" id="IPR008772">
    <property type="entry name" value="Phosphonate_metab_PhnH"/>
</dbReference>
<dbReference type="EMBL" id="RHHU01000010">
    <property type="protein sequence ID" value="RNB83995.1"/>
    <property type="molecule type" value="Genomic_DNA"/>
</dbReference>
<protein>
    <submittedName>
        <fullName evidence="1">Phosphonate C-P lyase system protein PhnH</fullName>
    </submittedName>
</protein>
<dbReference type="RefSeq" id="WP_122924491.1">
    <property type="nucleotide sequence ID" value="NZ_RHHU01000010.1"/>
</dbReference>
<sequence length="199" mass="22196">MSLDIVHDIQTAYRSVLDSLSRPGLVSHLADQANRLDIDCDCYPTTLILALMLLDTEVTFAVVGVREQQEQVKRLINQLTYAKEVDADQANYVFVLKSAEPQQLEAAIELAKAGELINPHESATIIVEAQLVSNERGMLLKGPGIQTQSMARVERSGEWMRARAQKNAEFPLGIDLLFVDEEHRLLGLPRTTQIEQVMA</sequence>
<proteinExistence type="predicted"/>
<dbReference type="GO" id="GO:0019634">
    <property type="term" value="P:organic phosphonate metabolic process"/>
    <property type="evidence" value="ECO:0007669"/>
    <property type="project" value="InterPro"/>
</dbReference>
<dbReference type="NCBIfam" id="TIGR03292">
    <property type="entry name" value="PhnH_redo"/>
    <property type="match status" value="1"/>
</dbReference>
<comment type="caution">
    <text evidence="1">The sequence shown here is derived from an EMBL/GenBank/DDBJ whole genome shotgun (WGS) entry which is preliminary data.</text>
</comment>
<evidence type="ECO:0000313" key="1">
    <source>
        <dbReference type="EMBL" id="RNB83995.1"/>
    </source>
</evidence>
<dbReference type="GO" id="GO:0016829">
    <property type="term" value="F:lyase activity"/>
    <property type="evidence" value="ECO:0007669"/>
    <property type="project" value="UniProtKB-KW"/>
</dbReference>
<dbReference type="InterPro" id="IPR038058">
    <property type="entry name" value="PhnH-like_sp"/>
</dbReference>
<keyword evidence="2" id="KW-1185">Reference proteome</keyword>
<dbReference type="Pfam" id="PF05845">
    <property type="entry name" value="PhnH"/>
    <property type="match status" value="1"/>
</dbReference>
<dbReference type="Gene3D" id="3.40.50.11310">
    <property type="entry name" value="Bacterial phosphonate metabolism protein PhnH"/>
    <property type="match status" value="1"/>
</dbReference>
<dbReference type="PIRSF" id="PIRSF020680">
    <property type="entry name" value="PhnH"/>
    <property type="match status" value="1"/>
</dbReference>
<accession>A0A3M8D9N3</accession>
<dbReference type="AlphaFoldDB" id="A0A3M8D9N3"/>
<reference evidence="1 2" key="1">
    <citation type="submission" date="2018-10" db="EMBL/GenBank/DDBJ databases">
        <title>Phylogenomics of Brevibacillus.</title>
        <authorList>
            <person name="Dunlap C."/>
        </authorList>
    </citation>
    <scope>NUCLEOTIDE SEQUENCE [LARGE SCALE GENOMIC DNA]</scope>
    <source>
        <strain evidence="1 2">JCM 15774</strain>
    </source>
</reference>